<dbReference type="Gene3D" id="1.10.132.50">
    <property type="entry name" value="ATP synthase (C/AC39) subunit, domain 3"/>
    <property type="match status" value="1"/>
</dbReference>
<proteinExistence type="predicted"/>
<dbReference type="InterPro" id="IPR044911">
    <property type="entry name" value="V-type_ATPase_csu/dsu_dom_3"/>
</dbReference>
<dbReference type="GO" id="GO:0046961">
    <property type="term" value="F:proton-transporting ATPase activity, rotational mechanism"/>
    <property type="evidence" value="ECO:0007669"/>
    <property type="project" value="InterPro"/>
</dbReference>
<organism evidence="3 4">
    <name type="scientific">Biomphalaria glabrata</name>
    <name type="common">Bloodfluke planorb</name>
    <name type="synonym">Freshwater snail</name>
    <dbReference type="NCBI Taxonomy" id="6526"/>
    <lineage>
        <taxon>Eukaryota</taxon>
        <taxon>Metazoa</taxon>
        <taxon>Spiralia</taxon>
        <taxon>Lophotrochozoa</taxon>
        <taxon>Mollusca</taxon>
        <taxon>Gastropoda</taxon>
        <taxon>Heterobranchia</taxon>
        <taxon>Euthyneura</taxon>
        <taxon>Panpulmonata</taxon>
        <taxon>Hygrophila</taxon>
        <taxon>Lymnaeoidea</taxon>
        <taxon>Planorbidae</taxon>
        <taxon>Biomphalaria</taxon>
    </lineage>
</organism>
<evidence type="ECO:0000256" key="2">
    <source>
        <dbReference type="ARBA" id="ARBA00023065"/>
    </source>
</evidence>
<gene>
    <name evidence="3" type="primary">106079528</name>
</gene>
<dbReference type="VEuPathDB" id="VectorBase:BGLAX_033393"/>
<dbReference type="PANTHER" id="PTHR11028">
    <property type="entry name" value="VACUOLAR ATP SYNTHASE SUBUNIT AC39"/>
    <property type="match status" value="1"/>
</dbReference>
<dbReference type="Proteomes" id="UP000076420">
    <property type="component" value="Unassembled WGS sequence"/>
</dbReference>
<dbReference type="Pfam" id="PF01992">
    <property type="entry name" value="vATP-synt_AC39"/>
    <property type="match status" value="2"/>
</dbReference>
<name>A0A2C9K374_BIOGL</name>
<dbReference type="AlphaFoldDB" id="A0A2C9K374"/>
<dbReference type="KEGG" id="bgt:106079528"/>
<dbReference type="GO" id="GO:0033179">
    <property type="term" value="C:proton-transporting V-type ATPase, V0 domain"/>
    <property type="evidence" value="ECO:0007669"/>
    <property type="project" value="InterPro"/>
</dbReference>
<dbReference type="InterPro" id="IPR002843">
    <property type="entry name" value="ATPase_V0-cplx_csu/dsu"/>
</dbReference>
<dbReference type="SUPFAM" id="SSF103486">
    <property type="entry name" value="V-type ATP synthase subunit C"/>
    <property type="match status" value="1"/>
</dbReference>
<accession>A0A2C9K374</accession>
<dbReference type="VEuPathDB" id="VectorBase:BGLB012354"/>
<dbReference type="OrthoDB" id="10250083at2759"/>
<keyword evidence="2" id="KW-0406">Ion transport</keyword>
<keyword evidence="1" id="KW-0813">Transport</keyword>
<evidence type="ECO:0000256" key="1">
    <source>
        <dbReference type="ARBA" id="ARBA00022448"/>
    </source>
</evidence>
<evidence type="ECO:0000313" key="4">
    <source>
        <dbReference type="Proteomes" id="UP000076420"/>
    </source>
</evidence>
<dbReference type="InterPro" id="IPR016727">
    <property type="entry name" value="ATPase_V0-cplx_dsu"/>
</dbReference>
<sequence length="283" mass="32432">MFEEITFNIDHGYLEGLLRGFKSGILKQADYLNLIQCETLDDLKLHLQSTDYGNFLANEPSPLTVSVIDDKLREKLVVEIEHIRIHALQPLAAFIDYIKYSYMIDNVILLITGTLHGRPIHELLPKCHPLGTFDQLAAINLANTSIMLYNAVLVDTPLAPYIKDCISAEDLDEMNVEIIRNTLYKSYLEDFYNFSKKQGGATAEVMCEALAVSSFCSNLSYSPIIIKIIFVKLMKKAFMQQFQFGVFYAYIRLKEQEIRNIVWIAECVAQRHRAKIDSYIPIF</sequence>
<evidence type="ECO:0008006" key="5">
    <source>
        <dbReference type="Google" id="ProtNLM"/>
    </source>
</evidence>
<evidence type="ECO:0000313" key="3">
    <source>
        <dbReference type="EnsemblMetazoa" id="BGLB012354-PB"/>
    </source>
</evidence>
<dbReference type="InterPro" id="IPR036079">
    <property type="entry name" value="ATPase_csu/dsu_sf"/>
</dbReference>
<dbReference type="STRING" id="6526.A0A2C9K374"/>
<protein>
    <recommendedName>
        <fullName evidence="5">V-type proton ATPase subunit</fullName>
    </recommendedName>
</protein>
<reference evidence="3" key="1">
    <citation type="submission" date="2020-05" db="UniProtKB">
        <authorList>
            <consortium name="EnsemblMetazoa"/>
        </authorList>
    </citation>
    <scope>IDENTIFICATION</scope>
    <source>
        <strain evidence="3">BB02</strain>
    </source>
</reference>
<dbReference type="EnsemblMetazoa" id="BGLB012354-RB">
    <property type="protein sequence ID" value="BGLB012354-PB"/>
    <property type="gene ID" value="BGLB012354"/>
</dbReference>